<dbReference type="PATRIC" id="fig|1127696.3.peg.1000"/>
<protein>
    <recommendedName>
        <fullName evidence="3">Outer membrane protein beta-barrel domain-containing protein</fullName>
    </recommendedName>
</protein>
<dbReference type="InterPro" id="IPR041700">
    <property type="entry name" value="OMP_b-brl_3"/>
</dbReference>
<dbReference type="RefSeq" id="WP_005469670.1">
    <property type="nucleotide sequence ID" value="NZ_KB291047.1"/>
</dbReference>
<dbReference type="eggNOG" id="COG4206">
    <property type="taxonomic scope" value="Bacteria"/>
</dbReference>
<dbReference type="AlphaFoldDB" id="L1NDA9"/>
<dbReference type="SUPFAM" id="SSF56935">
    <property type="entry name" value="Porins"/>
    <property type="match status" value="1"/>
</dbReference>
<evidence type="ECO:0000313" key="5">
    <source>
        <dbReference type="Proteomes" id="UP000010408"/>
    </source>
</evidence>
<proteinExistence type="predicted"/>
<gene>
    <name evidence="4" type="ORF">HMPREF9134_01105</name>
</gene>
<dbReference type="Pfam" id="PF13620">
    <property type="entry name" value="CarboxypepD_reg"/>
    <property type="match status" value="1"/>
</dbReference>
<dbReference type="EMBL" id="AMEQ01000029">
    <property type="protein sequence ID" value="EKY01197.1"/>
    <property type="molecule type" value="Genomic_DNA"/>
</dbReference>
<evidence type="ECO:0000313" key="4">
    <source>
        <dbReference type="EMBL" id="EKY01197.1"/>
    </source>
</evidence>
<feature type="compositionally biased region" description="Low complexity" evidence="1">
    <location>
        <begin position="436"/>
        <end position="447"/>
    </location>
</feature>
<keyword evidence="2" id="KW-0732">Signal</keyword>
<dbReference type="InterPro" id="IPR008969">
    <property type="entry name" value="CarboxyPept-like_regulatory"/>
</dbReference>
<sequence>MNSPFGRYLLRLLLLPLFLASALPAWAQQTTHSISGRVYDEAGEALPSANVSLLLPDGKLRTGATTAKDGSFVLRGITSGSYTLRVSFVGYKTLTRAVQMGSKDLPLGTLTLEEDGAVLSDVNVVAKANEVVVKGDTLEYNATSYTTQQGAAIIELLKKLPGASVDEKGQVTVNGKTVSQIMVDGKRFFEGDPKVALNNLPAELVDKVQVMDRESESSRMSGFSDGNEETIINLTIKAGKKRGLFGTAFVGGGTDKRYEASAMLNRFTGDNQLTVLGSMNNTNNAGFSDIAQDLSQASFMYSLSGGRRGPGGGGGRMPGQIDGIQTSKVLGGNLSHTFNPYLILGGNLLAGNTTKDKTTASTIQNILSSSSTTQTGKTSEHNDKDTYAGNFRFQWKLDSLTELIISPQLRYGKGIGTYTSDEETLNDATNALISSSSLRQRTSQSQTDGDLRIDASRRLSDRGHTLTLSASGTLSNELGSGTYLSDIVSAATGTEHVDQRIESTKRSGEYRVRLGWVEPLGKGFFGQATYQIKGTNSFSERKAFDADLTGQYTVENARYSNEFHSDFLTHQVGLALKKKGSTYDLTAGVNLERSNLSSYTVVAGVNARSINRSTTNYSPTLRFSYKPKRTTELRIDYFGRSFQPTTDQLAPVQDVTNPLVVYEGNQNLLPGFQHNLFGRYNNFWTSTQTSLALFGHARYVQNDIVSRTTYDLTTGVRKIGYTNVSGNAMVGLGGFFTQVLPGKKFSVRLGSRNQLVRQIAFINDEENRSLSLRLNEDLTLNYRNSFLDINLRGALGYYNATNSLTSVNTTATKDYSVGSNMNLTLPLGFAIEADGTYTTTQGYAAGFENDQWLLNAGISFSFLKGKRATLRLKGYDLLDSRRSIYRNITATSITTEESNTLGRYAMLHFIYRFDSFAGGGSRSDMKQQGHPGPPPPM</sequence>
<name>L1NDA9_9PORP</name>
<dbReference type="Proteomes" id="UP000010408">
    <property type="component" value="Unassembled WGS sequence"/>
</dbReference>
<accession>L1NDA9</accession>
<dbReference type="Pfam" id="PF14905">
    <property type="entry name" value="OMP_b-brl_3"/>
    <property type="match status" value="1"/>
</dbReference>
<feature type="domain" description="Outer membrane protein beta-barrel" evidence="3">
    <location>
        <begin position="458"/>
        <end position="911"/>
    </location>
</feature>
<reference evidence="4 5" key="1">
    <citation type="submission" date="2012-05" db="EMBL/GenBank/DDBJ databases">
        <authorList>
            <person name="Weinstock G."/>
            <person name="Sodergren E."/>
            <person name="Lobos E.A."/>
            <person name="Fulton L."/>
            <person name="Fulton R."/>
            <person name="Courtney L."/>
            <person name="Fronick C."/>
            <person name="O'Laughlin M."/>
            <person name="Godfrey J."/>
            <person name="Wilson R.M."/>
            <person name="Miner T."/>
            <person name="Farmer C."/>
            <person name="Delehaunty K."/>
            <person name="Cordes M."/>
            <person name="Minx P."/>
            <person name="Tomlinson C."/>
            <person name="Chen J."/>
            <person name="Wollam A."/>
            <person name="Pepin K.H."/>
            <person name="Bhonagiri V."/>
            <person name="Zhang X."/>
            <person name="Suruliraj S."/>
            <person name="Warren W."/>
            <person name="Mitreva M."/>
            <person name="Mardis E.R."/>
            <person name="Wilson R.K."/>
        </authorList>
    </citation>
    <scope>NUCLEOTIDE SEQUENCE [LARGE SCALE GENOMIC DNA]</scope>
    <source>
        <strain evidence="4 5">F0037</strain>
    </source>
</reference>
<evidence type="ECO:0000256" key="1">
    <source>
        <dbReference type="SAM" id="MobiDB-lite"/>
    </source>
</evidence>
<dbReference type="STRING" id="1127696.HMPREF9134_01105"/>
<feature type="region of interest" description="Disordered" evidence="1">
    <location>
        <begin position="436"/>
        <end position="456"/>
    </location>
</feature>
<comment type="caution">
    <text evidence="4">The sequence shown here is derived from an EMBL/GenBank/DDBJ whole genome shotgun (WGS) entry which is preliminary data.</text>
</comment>
<dbReference type="Gene3D" id="2.60.40.1120">
    <property type="entry name" value="Carboxypeptidase-like, regulatory domain"/>
    <property type="match status" value="1"/>
</dbReference>
<dbReference type="SUPFAM" id="SSF49464">
    <property type="entry name" value="Carboxypeptidase regulatory domain-like"/>
    <property type="match status" value="1"/>
</dbReference>
<organism evidence="4 5">
    <name type="scientific">Porphyromonas catoniae F0037</name>
    <dbReference type="NCBI Taxonomy" id="1127696"/>
    <lineage>
        <taxon>Bacteria</taxon>
        <taxon>Pseudomonadati</taxon>
        <taxon>Bacteroidota</taxon>
        <taxon>Bacteroidia</taxon>
        <taxon>Bacteroidales</taxon>
        <taxon>Porphyromonadaceae</taxon>
        <taxon>Porphyromonas</taxon>
    </lineage>
</organism>
<evidence type="ECO:0000256" key="2">
    <source>
        <dbReference type="SAM" id="SignalP"/>
    </source>
</evidence>
<dbReference type="HOGENOM" id="CLU_012729_0_1_10"/>
<feature type="signal peptide" evidence="2">
    <location>
        <begin position="1"/>
        <end position="27"/>
    </location>
</feature>
<feature type="chain" id="PRO_5003954299" description="Outer membrane protein beta-barrel domain-containing protein" evidence="2">
    <location>
        <begin position="28"/>
        <end position="937"/>
    </location>
</feature>
<evidence type="ECO:0000259" key="3">
    <source>
        <dbReference type="Pfam" id="PF14905"/>
    </source>
</evidence>